<keyword evidence="1" id="KW-0732">Signal</keyword>
<dbReference type="AlphaFoldDB" id="A0A158K2K1"/>
<feature type="chain" id="PRO_5011112437" evidence="1">
    <location>
        <begin position="25"/>
        <end position="80"/>
    </location>
</feature>
<organism evidence="2 3">
    <name type="scientific">Caballeronia terrestris</name>
    <dbReference type="NCBI Taxonomy" id="1226301"/>
    <lineage>
        <taxon>Bacteria</taxon>
        <taxon>Pseudomonadati</taxon>
        <taxon>Pseudomonadota</taxon>
        <taxon>Betaproteobacteria</taxon>
        <taxon>Burkholderiales</taxon>
        <taxon>Burkholderiaceae</taxon>
        <taxon>Caballeronia</taxon>
    </lineage>
</organism>
<evidence type="ECO:0000313" key="2">
    <source>
        <dbReference type="EMBL" id="SAL75327.1"/>
    </source>
</evidence>
<dbReference type="InterPro" id="IPR028082">
    <property type="entry name" value="Peripla_BP_I"/>
</dbReference>
<gene>
    <name evidence="2" type="ORF">AWB67_04742</name>
</gene>
<dbReference type="RefSeq" id="WP_235025273.1">
    <property type="nucleotide sequence ID" value="NZ_FCOL02000034.1"/>
</dbReference>
<keyword evidence="2" id="KW-0675">Receptor</keyword>
<sequence length="80" mass="8508">MKPMRALHVLTAAFFMVSTSAARADTTVKIGQVSPLTGELAHIGKVDEDGVRLAIEDLNSKKLPIGGQAVIFELDSQDDA</sequence>
<keyword evidence="3" id="KW-1185">Reference proteome</keyword>
<evidence type="ECO:0000313" key="3">
    <source>
        <dbReference type="Proteomes" id="UP000054925"/>
    </source>
</evidence>
<evidence type="ECO:0000256" key="1">
    <source>
        <dbReference type="SAM" id="SignalP"/>
    </source>
</evidence>
<feature type="signal peptide" evidence="1">
    <location>
        <begin position="1"/>
        <end position="24"/>
    </location>
</feature>
<dbReference type="Proteomes" id="UP000054925">
    <property type="component" value="Unassembled WGS sequence"/>
</dbReference>
<comment type="caution">
    <text evidence="2">The sequence shown here is derived from an EMBL/GenBank/DDBJ whole genome shotgun (WGS) entry which is preliminary data.</text>
</comment>
<name>A0A158K2K1_9BURK</name>
<dbReference type="Gene3D" id="3.40.50.2300">
    <property type="match status" value="1"/>
</dbReference>
<dbReference type="EMBL" id="FCOL02000034">
    <property type="protein sequence ID" value="SAL75327.1"/>
    <property type="molecule type" value="Genomic_DNA"/>
</dbReference>
<dbReference type="SUPFAM" id="SSF53822">
    <property type="entry name" value="Periplasmic binding protein-like I"/>
    <property type="match status" value="1"/>
</dbReference>
<reference evidence="2" key="1">
    <citation type="submission" date="2016-01" db="EMBL/GenBank/DDBJ databases">
        <authorList>
            <person name="Peeters C."/>
        </authorList>
    </citation>
    <scope>NUCLEOTIDE SEQUENCE [LARGE SCALE GENOMIC DNA]</scope>
    <source>
        <strain evidence="2">LMG 22937</strain>
    </source>
</reference>
<proteinExistence type="predicted"/>
<accession>A0A158K2K1</accession>
<protein>
    <submittedName>
        <fullName evidence="2">Extracellular ligand-binding receptor</fullName>
    </submittedName>
</protein>